<feature type="non-terminal residue" evidence="2">
    <location>
        <position position="1"/>
    </location>
</feature>
<keyword evidence="3" id="KW-1185">Reference proteome</keyword>
<reference evidence="2 3" key="1">
    <citation type="journal article" date="2012" name="Nat. Genet.">
        <title>Plasmodium cynomolgi genome sequences provide insight into Plasmodium vivax and the monkey malaria clade.</title>
        <authorList>
            <person name="Tachibana S."/>
            <person name="Sullivan S.A."/>
            <person name="Kawai S."/>
            <person name="Nakamura S."/>
            <person name="Kim H.R."/>
            <person name="Goto N."/>
            <person name="Arisue N."/>
            <person name="Palacpac N.M.Q."/>
            <person name="Honma H."/>
            <person name="Yagi M."/>
            <person name="Tougan T."/>
            <person name="Katakai Y."/>
            <person name="Kaneko O."/>
            <person name="Mita T."/>
            <person name="Kita K."/>
            <person name="Yasutomi Y."/>
            <person name="Sutton P.L."/>
            <person name="Shakhbatyan R."/>
            <person name="Horii T."/>
            <person name="Yasunaga T."/>
            <person name="Barnwell J.W."/>
            <person name="Escalante A.A."/>
            <person name="Carlton J.M."/>
            <person name="Tanabe K."/>
        </authorList>
    </citation>
    <scope>NUCLEOTIDE SEQUENCE [LARGE SCALE GENOMIC DNA]</scope>
    <source>
        <strain evidence="2 3">B</strain>
    </source>
</reference>
<evidence type="ECO:0000313" key="3">
    <source>
        <dbReference type="Proteomes" id="UP000006319"/>
    </source>
</evidence>
<dbReference type="VEuPathDB" id="PlasmoDB:PCYB_006740"/>
<dbReference type="RefSeq" id="XP_004228143.1">
    <property type="nucleotide sequence ID" value="XM_004228095.1"/>
</dbReference>
<dbReference type="AlphaFoldDB" id="K6V3H8"/>
<dbReference type="KEGG" id="pcy:PCYB_006740"/>
<keyword evidence="1" id="KW-0472">Membrane</keyword>
<feature type="non-terminal residue" evidence="2">
    <location>
        <position position="100"/>
    </location>
</feature>
<sequence>YDEDKLRWGKYNYFLWRGAQNVTSGDGYGDVEELAVQCPRKVVKCAAFLKLFMFALFMLLSQVSHESTNRGVMRGTPQLAQAIVHKSANRLLAEPPMDFD</sequence>
<evidence type="ECO:0000313" key="2">
    <source>
        <dbReference type="EMBL" id="GAB69925.1"/>
    </source>
</evidence>
<dbReference type="GeneID" id="14696467"/>
<keyword evidence="1" id="KW-0812">Transmembrane</keyword>
<protein>
    <submittedName>
        <fullName evidence="2">Pv-fam-h protein</fullName>
    </submittedName>
</protein>
<dbReference type="EMBL" id="DF158187">
    <property type="protein sequence ID" value="GAB69925.1"/>
    <property type="molecule type" value="Genomic_DNA"/>
</dbReference>
<evidence type="ECO:0000256" key="1">
    <source>
        <dbReference type="SAM" id="Phobius"/>
    </source>
</evidence>
<dbReference type="Proteomes" id="UP000006319">
    <property type="component" value="Unassembled WGS sequence"/>
</dbReference>
<feature type="transmembrane region" description="Helical" evidence="1">
    <location>
        <begin position="47"/>
        <end position="64"/>
    </location>
</feature>
<organism evidence="2 3">
    <name type="scientific">Plasmodium cynomolgi (strain B)</name>
    <dbReference type="NCBI Taxonomy" id="1120755"/>
    <lineage>
        <taxon>Eukaryota</taxon>
        <taxon>Sar</taxon>
        <taxon>Alveolata</taxon>
        <taxon>Apicomplexa</taxon>
        <taxon>Aconoidasida</taxon>
        <taxon>Haemosporida</taxon>
        <taxon>Plasmodiidae</taxon>
        <taxon>Plasmodium</taxon>
        <taxon>Plasmodium (Plasmodium)</taxon>
    </lineage>
</organism>
<gene>
    <name evidence="2" type="ORF">PCYB_006740</name>
</gene>
<proteinExistence type="predicted"/>
<accession>K6V3H8</accession>
<name>K6V3H8_PLACD</name>
<keyword evidence="1" id="KW-1133">Transmembrane helix</keyword>